<accession>A0A0C2FBW5</accession>
<keyword evidence="2" id="KW-1185">Reference proteome</keyword>
<dbReference type="AlphaFoldDB" id="A0A0C2FBW5"/>
<proteinExistence type="predicted"/>
<organism evidence="1 2">
    <name type="scientific">Ancylostoma duodenale</name>
    <dbReference type="NCBI Taxonomy" id="51022"/>
    <lineage>
        <taxon>Eukaryota</taxon>
        <taxon>Metazoa</taxon>
        <taxon>Ecdysozoa</taxon>
        <taxon>Nematoda</taxon>
        <taxon>Chromadorea</taxon>
        <taxon>Rhabditida</taxon>
        <taxon>Rhabditina</taxon>
        <taxon>Rhabditomorpha</taxon>
        <taxon>Strongyloidea</taxon>
        <taxon>Ancylostomatidae</taxon>
        <taxon>Ancylostomatinae</taxon>
        <taxon>Ancylostoma</taxon>
    </lineage>
</organism>
<name>A0A0C2FBW5_9BILA</name>
<dbReference type="Proteomes" id="UP000054047">
    <property type="component" value="Unassembled WGS sequence"/>
</dbReference>
<protein>
    <submittedName>
        <fullName evidence="1">Uncharacterized protein</fullName>
    </submittedName>
</protein>
<dbReference type="EMBL" id="KN795510">
    <property type="protein sequence ID" value="KIH42551.1"/>
    <property type="molecule type" value="Genomic_DNA"/>
</dbReference>
<gene>
    <name evidence="1" type="ORF">ANCDUO_27465</name>
</gene>
<evidence type="ECO:0000313" key="1">
    <source>
        <dbReference type="EMBL" id="KIH42551.1"/>
    </source>
</evidence>
<sequence>MLCCTKGEYSLRLQQTRRSRTTIPHTDY</sequence>
<reference evidence="1 2" key="1">
    <citation type="submission" date="2013-12" db="EMBL/GenBank/DDBJ databases">
        <title>Draft genome of the parsitic nematode Ancylostoma duodenale.</title>
        <authorList>
            <person name="Mitreva M."/>
        </authorList>
    </citation>
    <scope>NUCLEOTIDE SEQUENCE [LARGE SCALE GENOMIC DNA]</scope>
    <source>
        <strain evidence="1 2">Zhejiang</strain>
    </source>
</reference>
<evidence type="ECO:0000313" key="2">
    <source>
        <dbReference type="Proteomes" id="UP000054047"/>
    </source>
</evidence>